<feature type="region of interest" description="Disordered" evidence="1">
    <location>
        <begin position="1"/>
        <end position="41"/>
    </location>
</feature>
<evidence type="ECO:0000313" key="3">
    <source>
        <dbReference type="Proteomes" id="UP000178912"/>
    </source>
</evidence>
<feature type="compositionally biased region" description="Basic and acidic residues" evidence="1">
    <location>
        <begin position="119"/>
        <end position="132"/>
    </location>
</feature>
<name>A0A1E1KE77_9HELO</name>
<evidence type="ECO:0000256" key="1">
    <source>
        <dbReference type="SAM" id="MobiDB-lite"/>
    </source>
</evidence>
<dbReference type="EMBL" id="FJUX01000026">
    <property type="protein sequence ID" value="CZS96355.1"/>
    <property type="molecule type" value="Genomic_DNA"/>
</dbReference>
<proteinExistence type="predicted"/>
<protein>
    <submittedName>
        <fullName evidence="2">Uncharacterized protein</fullName>
    </submittedName>
</protein>
<feature type="region of interest" description="Disordered" evidence="1">
    <location>
        <begin position="107"/>
        <end position="141"/>
    </location>
</feature>
<dbReference type="InterPro" id="IPR029071">
    <property type="entry name" value="Ubiquitin-like_domsf"/>
</dbReference>
<gene>
    <name evidence="2" type="ORF">RAG0_05721</name>
</gene>
<organism evidence="2 3">
    <name type="scientific">Rhynchosporium agropyri</name>
    <dbReference type="NCBI Taxonomy" id="914238"/>
    <lineage>
        <taxon>Eukaryota</taxon>
        <taxon>Fungi</taxon>
        <taxon>Dikarya</taxon>
        <taxon>Ascomycota</taxon>
        <taxon>Pezizomycotina</taxon>
        <taxon>Leotiomycetes</taxon>
        <taxon>Helotiales</taxon>
        <taxon>Ploettnerulaceae</taxon>
        <taxon>Rhynchosporium</taxon>
    </lineage>
</organism>
<feature type="compositionally biased region" description="Basic and acidic residues" evidence="1">
    <location>
        <begin position="24"/>
        <end position="33"/>
    </location>
</feature>
<accession>A0A1E1KE77</accession>
<keyword evidence="3" id="KW-1185">Reference proteome</keyword>
<dbReference type="SUPFAM" id="SSF54236">
    <property type="entry name" value="Ubiquitin-like"/>
    <property type="match status" value="1"/>
</dbReference>
<dbReference type="Proteomes" id="UP000178912">
    <property type="component" value="Unassembled WGS sequence"/>
</dbReference>
<dbReference type="AlphaFoldDB" id="A0A1E1KE77"/>
<evidence type="ECO:0000313" key="2">
    <source>
        <dbReference type="EMBL" id="CZS96355.1"/>
    </source>
</evidence>
<sequence length="141" mass="16045">MGGVRIVPDSKKSEVTEITDEIDTDNKGYSDENKTDDEDYMSAKSILSSDDTEPYNEEQMLAENTWTVRSVKEKIKKEVGNRILDERNHLTYGGNSGKVLNPSKTIEEQGIQHGQAVKMTDEDPEHKLDRIRSSGWRKTVR</sequence>
<dbReference type="Gene3D" id="3.10.20.90">
    <property type="entry name" value="Phosphatidylinositol 3-kinase Catalytic Subunit, Chain A, domain 1"/>
    <property type="match status" value="1"/>
</dbReference>
<reference evidence="3" key="1">
    <citation type="submission" date="2016-03" db="EMBL/GenBank/DDBJ databases">
        <authorList>
            <person name="Guldener U."/>
        </authorList>
    </citation>
    <scope>NUCLEOTIDE SEQUENCE [LARGE SCALE GENOMIC DNA]</scope>
    <source>
        <strain evidence="3">04CH-RAC-A.6.1</strain>
    </source>
</reference>